<dbReference type="Pfam" id="PF16116">
    <property type="entry name" value="DUF4832"/>
    <property type="match status" value="1"/>
</dbReference>
<dbReference type="Gene3D" id="3.20.20.80">
    <property type="entry name" value="Glycosidases"/>
    <property type="match status" value="1"/>
</dbReference>
<dbReference type="GO" id="GO:0009341">
    <property type="term" value="C:beta-galactosidase complex"/>
    <property type="evidence" value="ECO:0007669"/>
    <property type="project" value="InterPro"/>
</dbReference>
<keyword evidence="2" id="KW-0326">Glycosidase</keyword>
<dbReference type="GO" id="GO:0005975">
    <property type="term" value="P:carbohydrate metabolic process"/>
    <property type="evidence" value="ECO:0007669"/>
    <property type="project" value="InterPro"/>
</dbReference>
<dbReference type="InterPro" id="IPR013529">
    <property type="entry name" value="Glyco_hydro_42_N"/>
</dbReference>
<organism evidence="5 6">
    <name type="scientific">Petrimonas mucosa</name>
    <dbReference type="NCBI Taxonomy" id="1642646"/>
    <lineage>
        <taxon>Bacteria</taxon>
        <taxon>Pseudomonadati</taxon>
        <taxon>Bacteroidota</taxon>
        <taxon>Bacteroidia</taxon>
        <taxon>Bacteroidales</taxon>
        <taxon>Dysgonomonadaceae</taxon>
        <taxon>Petrimonas</taxon>
    </lineage>
</organism>
<sequence>MKSDRRTFIKKWSIASLGLATAIRSDLHGMPLNSSPTSAIEPEIEPLPSGQLHARLTDHGEALINPGMGWVTYYYSNLYQNYGSKLEPSDTVRYFPGMNTVFLRIPWAFVEPEEGQYVWEILDTPAQRWIEQGGQVGICITATENWMGSGTPKWIYDAGAKSYEVDGYLEPDYDDPIFLEKVENFVRVLAARYDNNPNVAYLFVGHYGMWGEGHTVLTTPKHGKSWGVETQKRMIDLYRRHFKHTTLCISDDYAGHDQRGERFPITDYAFSQGVTIHDDSILVQPPPNSWFHSEMAQLFWPTLPVVLEHEHYGGSVERGAWDNDLLMKAVEDYHASFLSIHWWPDRFYEANKEIIRRINRRIGYRLQVPEITWPRTVRKGEKFTIKSRWANAGVAPCYGGGYPCFTLKDEKGGIVSVLTDSSCNLKELPVSEADNLKSREITSTFTIAPAHRDHKGTFFRTCKPGTYDLYLSAGKLDGTPIYELPYGNHDGHRRYKIGRIVLLDYASRMKADSQIPVECRHRLLSIVTMCLCMLSVYAGRPAQLHCLGNGNYCVFGQGADIESIFGPGYSSPSYIRLIVQDMDSTSSSRIPGTAIWEHTLYKGGEIVARFKDFIDSKSAIYTRMVECLKPFAINIHIEESDRITLHHTSSLLLYKGRGLPFYGDYNHPYEQFQNICSTGNSELNQVEPDLFSLSFKPGKSELYCIGGASFQECDENSRLALTATAPFLLERTKKYWENYTNRRKAFEKLIPESFPMRRKVLDQIDNVAIILKTQQATQGAVIAGHRYHLGYVRDQYGVSRGFLAMGYFEEARKILQFYWDIWQHFGYIRNAQAIGIPGIFHQHENDEVEITGYLIIQAFDYLNNTNDVAFTREILPMLEWAWQAQKRHLIKGMLPFNGDETYVAGGILPRSALNDGSAEATLLFIESGKKLLSFVEKYGLWNSSTILSDRRLLHQTERAYLQNFVSGRQIMANNPLRMDIESMPEYRHGFCAGSHGVLETRKDSGGNYLCPKCIAEGLTLPVIERKSYFLPSLALTPLYLRSTVIPRKILDHNLALIIDNYKRKGEVSSREGSAITIGYEYGFFLYALSRYKEPLAARILADMLSIVDETGAWVEYYNNGVPMGCNYRPWESAINIEAIISYATSYNK</sequence>
<keyword evidence="6" id="KW-1185">Reference proteome</keyword>
<dbReference type="EMBL" id="LT608328">
    <property type="protein sequence ID" value="SCM59064.1"/>
    <property type="molecule type" value="Genomic_DNA"/>
</dbReference>
<dbReference type="RefSeq" id="WP_071137406.1">
    <property type="nucleotide sequence ID" value="NZ_LT608328.1"/>
</dbReference>
<evidence type="ECO:0000259" key="4">
    <source>
        <dbReference type="Pfam" id="PF16116"/>
    </source>
</evidence>
<gene>
    <name evidence="5" type="ORF">ING2E5A_2253</name>
</gene>
<keyword evidence="1" id="KW-0378">Hydrolase</keyword>
<dbReference type="Pfam" id="PF02449">
    <property type="entry name" value="Glyco_hydro_42"/>
    <property type="match status" value="1"/>
</dbReference>
<evidence type="ECO:0000313" key="5">
    <source>
        <dbReference type="EMBL" id="SCM59064.1"/>
    </source>
</evidence>
<name>A0A1G4G949_9BACT</name>
<dbReference type="AlphaFoldDB" id="A0A1G4G949"/>
<evidence type="ECO:0000256" key="2">
    <source>
        <dbReference type="ARBA" id="ARBA00023295"/>
    </source>
</evidence>
<evidence type="ECO:0000256" key="1">
    <source>
        <dbReference type="ARBA" id="ARBA00022801"/>
    </source>
</evidence>
<evidence type="ECO:0000313" key="6">
    <source>
        <dbReference type="Proteomes" id="UP000178485"/>
    </source>
</evidence>
<proteinExistence type="predicted"/>
<feature type="domain" description="Glycoside hydrolase family 42 N-terminal" evidence="3">
    <location>
        <begin position="105"/>
        <end position="201"/>
    </location>
</feature>
<accession>A0A1G4G949</accession>
<evidence type="ECO:0000259" key="3">
    <source>
        <dbReference type="Pfam" id="PF02449"/>
    </source>
</evidence>
<dbReference type="Gene3D" id="1.50.10.10">
    <property type="match status" value="1"/>
</dbReference>
<dbReference type="GO" id="GO:0004565">
    <property type="term" value="F:beta-galactosidase activity"/>
    <property type="evidence" value="ECO:0007669"/>
    <property type="project" value="InterPro"/>
</dbReference>
<reference evidence="5 6" key="1">
    <citation type="submission" date="2016-08" db="EMBL/GenBank/DDBJ databases">
        <authorList>
            <person name="Seilhamer J.J."/>
        </authorList>
    </citation>
    <scope>NUCLEOTIDE SEQUENCE [LARGE SCALE GENOMIC DNA]</scope>
    <source>
        <strain evidence="5">ING2-E5A</strain>
    </source>
</reference>
<dbReference type="InterPro" id="IPR032267">
    <property type="entry name" value="DUF4832"/>
</dbReference>
<protein>
    <recommendedName>
        <fullName evidence="7">DUF4832 domain-containing protein</fullName>
    </recommendedName>
</protein>
<dbReference type="STRING" id="1642646.ING2E5A_2253"/>
<dbReference type="SUPFAM" id="SSF48208">
    <property type="entry name" value="Six-hairpin glycosidases"/>
    <property type="match status" value="2"/>
</dbReference>
<dbReference type="InterPro" id="IPR008928">
    <property type="entry name" value="6-hairpin_glycosidase_sf"/>
</dbReference>
<evidence type="ECO:0008006" key="7">
    <source>
        <dbReference type="Google" id="ProtNLM"/>
    </source>
</evidence>
<dbReference type="SUPFAM" id="SSF51445">
    <property type="entry name" value="(Trans)glycosidases"/>
    <property type="match status" value="1"/>
</dbReference>
<feature type="domain" description="DUF4832" evidence="4">
    <location>
        <begin position="327"/>
        <end position="417"/>
    </location>
</feature>
<dbReference type="Proteomes" id="UP000178485">
    <property type="component" value="Chromosome i"/>
</dbReference>
<dbReference type="InterPro" id="IPR012341">
    <property type="entry name" value="6hp_glycosidase-like_sf"/>
</dbReference>
<dbReference type="KEGG" id="pmuc:ING2E5A_2253"/>
<dbReference type="InterPro" id="IPR017853">
    <property type="entry name" value="GH"/>
</dbReference>